<dbReference type="EMBL" id="LR899011">
    <property type="protein sequence ID" value="CAD7084722.1"/>
    <property type="molecule type" value="Genomic_DNA"/>
</dbReference>
<dbReference type="Proteomes" id="UP000594454">
    <property type="component" value="Chromosome 3"/>
</dbReference>
<dbReference type="InParanoid" id="A0A7R8YTG9"/>
<proteinExistence type="predicted"/>
<accession>A0A7R8YTG9</accession>
<dbReference type="AlphaFoldDB" id="A0A7R8YTG9"/>
<sequence length="98" mass="10864">MVKNHALYYRIIPREIGQFTLTPNGVQDPYPGLAGWEGTSPLTNWLCAEFSGNRFISPYDGHHPAVISRNCSGQGSPRCNAAHLTSGYNRFKPPQGKF</sequence>
<reference evidence="1 2" key="1">
    <citation type="submission" date="2020-11" db="EMBL/GenBank/DDBJ databases">
        <authorList>
            <person name="Wallbank WR R."/>
            <person name="Pardo Diaz C."/>
            <person name="Kozak K."/>
            <person name="Martin S."/>
            <person name="Jiggins C."/>
            <person name="Moest M."/>
            <person name="Warren A I."/>
            <person name="Generalovic N T."/>
            <person name="Byers J.R.P. K."/>
            <person name="Montejo-Kovacevich G."/>
            <person name="Yen C E."/>
        </authorList>
    </citation>
    <scope>NUCLEOTIDE SEQUENCE [LARGE SCALE GENOMIC DNA]</scope>
</reference>
<evidence type="ECO:0000313" key="1">
    <source>
        <dbReference type="EMBL" id="CAD7084722.1"/>
    </source>
</evidence>
<gene>
    <name evidence="1" type="ORF">HERILL_LOCUS7602</name>
</gene>
<protein>
    <submittedName>
        <fullName evidence="1">Uncharacterized protein</fullName>
    </submittedName>
</protein>
<name>A0A7R8YTG9_HERIL</name>
<keyword evidence="2" id="KW-1185">Reference proteome</keyword>
<organism evidence="1 2">
    <name type="scientific">Hermetia illucens</name>
    <name type="common">Black soldier fly</name>
    <dbReference type="NCBI Taxonomy" id="343691"/>
    <lineage>
        <taxon>Eukaryota</taxon>
        <taxon>Metazoa</taxon>
        <taxon>Ecdysozoa</taxon>
        <taxon>Arthropoda</taxon>
        <taxon>Hexapoda</taxon>
        <taxon>Insecta</taxon>
        <taxon>Pterygota</taxon>
        <taxon>Neoptera</taxon>
        <taxon>Endopterygota</taxon>
        <taxon>Diptera</taxon>
        <taxon>Brachycera</taxon>
        <taxon>Stratiomyomorpha</taxon>
        <taxon>Stratiomyidae</taxon>
        <taxon>Hermetiinae</taxon>
        <taxon>Hermetia</taxon>
    </lineage>
</organism>
<evidence type="ECO:0000313" key="2">
    <source>
        <dbReference type="Proteomes" id="UP000594454"/>
    </source>
</evidence>